<dbReference type="eggNOG" id="ENOG502QT4C">
    <property type="taxonomic scope" value="Eukaryota"/>
</dbReference>
<dbReference type="InterPro" id="IPR051979">
    <property type="entry name" value="B-box_zinc_finger"/>
</dbReference>
<accession>A0A1U8B9H8</accession>
<dbReference type="InterPro" id="IPR049808">
    <property type="entry name" value="CONSTANS-like_Bbox1"/>
</dbReference>
<dbReference type="FunCoup" id="A0A1U8B9H8">
    <property type="interactions" value="180"/>
</dbReference>
<dbReference type="CDD" id="cd19821">
    <property type="entry name" value="Bbox1_BBX-like"/>
    <property type="match status" value="2"/>
</dbReference>
<keyword evidence="7" id="KW-0804">Transcription</keyword>
<dbReference type="Proteomes" id="UP000189703">
    <property type="component" value="Unplaced"/>
</dbReference>
<dbReference type="RefSeq" id="XP_010272710.1">
    <property type="nucleotide sequence ID" value="XM_010274408.2"/>
</dbReference>
<dbReference type="GO" id="GO:0008270">
    <property type="term" value="F:zinc ion binding"/>
    <property type="evidence" value="ECO:0007669"/>
    <property type="project" value="UniProtKB-KW"/>
</dbReference>
<keyword evidence="8" id="KW-0539">Nucleus</keyword>
<dbReference type="SMR" id="A0A1U8B9H8"/>
<evidence type="ECO:0000259" key="11">
    <source>
        <dbReference type="PROSITE" id="PS50119"/>
    </source>
</evidence>
<dbReference type="InParanoid" id="A0A1U8B9H8"/>
<dbReference type="OMA" id="VPRNERI"/>
<evidence type="ECO:0000256" key="5">
    <source>
        <dbReference type="ARBA" id="ARBA00022833"/>
    </source>
</evidence>
<dbReference type="KEGG" id="nnu:104608418"/>
<evidence type="ECO:0000313" key="13">
    <source>
        <dbReference type="RefSeq" id="XP_010272710.1"/>
    </source>
</evidence>
<evidence type="ECO:0000256" key="1">
    <source>
        <dbReference type="ARBA" id="ARBA00004123"/>
    </source>
</evidence>
<keyword evidence="12" id="KW-1185">Reference proteome</keyword>
<dbReference type="InterPro" id="IPR000315">
    <property type="entry name" value="Znf_B-box"/>
</dbReference>
<dbReference type="GO" id="GO:0006355">
    <property type="term" value="P:regulation of DNA-templated transcription"/>
    <property type="evidence" value="ECO:0000318"/>
    <property type="project" value="GO_Central"/>
</dbReference>
<proteinExistence type="predicted"/>
<dbReference type="Gene3D" id="3.30.160.60">
    <property type="entry name" value="Classic Zinc Finger"/>
    <property type="match status" value="1"/>
</dbReference>
<dbReference type="GO" id="GO:0009640">
    <property type="term" value="P:photomorphogenesis"/>
    <property type="evidence" value="ECO:0000318"/>
    <property type="project" value="GO_Central"/>
</dbReference>
<comment type="subcellular location">
    <subcellularLocation>
        <location evidence="1">Nucleus</location>
    </subcellularLocation>
</comment>
<protein>
    <submittedName>
        <fullName evidence="13">B-box zinc finger protein 22</fullName>
    </submittedName>
</protein>
<dbReference type="GeneID" id="104608418"/>
<evidence type="ECO:0000256" key="8">
    <source>
        <dbReference type="ARBA" id="ARBA00023242"/>
    </source>
</evidence>
<keyword evidence="5" id="KW-0862">Zinc</keyword>
<evidence type="ECO:0000256" key="3">
    <source>
        <dbReference type="ARBA" id="ARBA00022737"/>
    </source>
</evidence>
<evidence type="ECO:0000256" key="4">
    <source>
        <dbReference type="ARBA" id="ARBA00022771"/>
    </source>
</evidence>
<gene>
    <name evidence="13" type="primary">LOC104608418</name>
</gene>
<keyword evidence="3" id="KW-0677">Repeat</keyword>
<reference evidence="13" key="1">
    <citation type="submission" date="2025-08" db="UniProtKB">
        <authorList>
            <consortium name="RefSeq"/>
        </authorList>
    </citation>
    <scope>IDENTIFICATION</scope>
</reference>
<dbReference type="PANTHER" id="PTHR31832:SF68">
    <property type="entry name" value="B-BOX ZINC FINGER PROTEIN 22"/>
    <property type="match status" value="1"/>
</dbReference>
<feature type="domain" description="B box-type" evidence="11">
    <location>
        <begin position="52"/>
        <end position="99"/>
    </location>
</feature>
<organism evidence="12 13">
    <name type="scientific">Nelumbo nucifera</name>
    <name type="common">Sacred lotus</name>
    <dbReference type="NCBI Taxonomy" id="4432"/>
    <lineage>
        <taxon>Eukaryota</taxon>
        <taxon>Viridiplantae</taxon>
        <taxon>Streptophyta</taxon>
        <taxon>Embryophyta</taxon>
        <taxon>Tracheophyta</taxon>
        <taxon>Spermatophyta</taxon>
        <taxon>Magnoliopsida</taxon>
        <taxon>Proteales</taxon>
        <taxon>Nelumbonaceae</taxon>
        <taxon>Nelumbo</taxon>
    </lineage>
</organism>
<evidence type="ECO:0000256" key="9">
    <source>
        <dbReference type="PROSITE-ProRule" id="PRU00024"/>
    </source>
</evidence>
<dbReference type="PANTHER" id="PTHR31832">
    <property type="entry name" value="B-BOX ZINC FINGER PROTEIN 22"/>
    <property type="match status" value="1"/>
</dbReference>
<evidence type="ECO:0000256" key="6">
    <source>
        <dbReference type="ARBA" id="ARBA00023015"/>
    </source>
</evidence>
<dbReference type="SUPFAM" id="SSF57845">
    <property type="entry name" value="B-box zinc-binding domain"/>
    <property type="match status" value="1"/>
</dbReference>
<evidence type="ECO:0000313" key="12">
    <source>
        <dbReference type="Proteomes" id="UP000189703"/>
    </source>
</evidence>
<keyword evidence="2" id="KW-0479">Metal-binding</keyword>
<name>A0A1U8B9H8_NELNU</name>
<evidence type="ECO:0000256" key="2">
    <source>
        <dbReference type="ARBA" id="ARBA00022723"/>
    </source>
</evidence>
<feature type="domain" description="B box-type" evidence="11">
    <location>
        <begin position="1"/>
        <end position="47"/>
    </location>
</feature>
<evidence type="ECO:0000256" key="7">
    <source>
        <dbReference type="ARBA" id="ARBA00023163"/>
    </source>
</evidence>
<feature type="region of interest" description="Disordered" evidence="10">
    <location>
        <begin position="113"/>
        <end position="145"/>
    </location>
</feature>
<dbReference type="OrthoDB" id="153872at2759"/>
<dbReference type="SMART" id="SM00336">
    <property type="entry name" value="BBOX"/>
    <property type="match status" value="2"/>
</dbReference>
<dbReference type="FunFam" id="3.30.160.60:FF:000589">
    <property type="entry name" value="B-box zinc finger protein 22"/>
    <property type="match status" value="1"/>
</dbReference>
<dbReference type="Pfam" id="PF00643">
    <property type="entry name" value="zf-B_box"/>
    <property type="match status" value="2"/>
</dbReference>
<dbReference type="GO" id="GO:0005634">
    <property type="term" value="C:nucleus"/>
    <property type="evidence" value="ECO:0000318"/>
    <property type="project" value="GO_Central"/>
</dbReference>
<feature type="region of interest" description="Disordered" evidence="10">
    <location>
        <begin position="174"/>
        <end position="193"/>
    </location>
</feature>
<dbReference type="PROSITE" id="PS50119">
    <property type="entry name" value="ZF_BBOX"/>
    <property type="match status" value="2"/>
</dbReference>
<evidence type="ECO:0000256" key="10">
    <source>
        <dbReference type="SAM" id="MobiDB-lite"/>
    </source>
</evidence>
<keyword evidence="4 9" id="KW-0863">Zinc-finger</keyword>
<sequence>MKIQCNACEAAEASVLCCADDAALCWACDEKVHAANKLASKHQRVPLSNSSSQMPKCDICQETVGYFFCLEDRALLCRKCDVAIHTANNYVSGHQRFLLTGVKVGLESEEPVASSTKEKLNPAGRDVGVVSRNPGTECRPEPMSAGVVPRNERIISRLEPSSAGMVSRNIGTISRPEPRRHISPQMAGENSGSLSSLVCGVGSLPTSTMSFSGGPMSGSSPQWPLDEFFGFTELSQNYGFMDHTSSKADSGRQEDSDWSPILRAADEELDVDECLGQVPEMSWMVPQMPSPPTASGLNWPKNLRNPPSDCAASVPDICSLSVQNLYQYQPNAAILKRRRLY</sequence>
<keyword evidence="6" id="KW-0805">Transcription regulation</keyword>
<dbReference type="AlphaFoldDB" id="A0A1U8B9H8"/>